<keyword evidence="2" id="KW-1185">Reference proteome</keyword>
<name>A0ACC2JL40_9PEZI</name>
<evidence type="ECO:0000313" key="2">
    <source>
        <dbReference type="Proteomes" id="UP001153332"/>
    </source>
</evidence>
<accession>A0ACC2JL40</accession>
<protein>
    <submittedName>
        <fullName evidence="1">Uncharacterized protein</fullName>
    </submittedName>
</protein>
<sequence>MPRSLRIKTEAKALGAWLSSPKQHSLTPHSASRGDIEIPSVPMLIRENSTKTPCPVGSGTENEQGQNVVRPVPEAKSDEDFNIGALPIHELKRDLDKHMRFDSYSSLMADNVPVVGPVRPALAGNPATDNQSQDLSEEGLAGLTALDLLSDGFIERRQFSNWTGEDEFGDSWYPWQAVQEFFNEAAIRQALRNLKHGRDDTLVDFIATRARILFAIVVYSRIDQELVFDNMDSSNRAALMARQRPEYFALKEIIPPNAEERRRIQSIWTNEVGRMKEMNERHRDHIVRLGGWNVTRRPLSREPELVVERGTDKRRSWVTKRTAKRSGINSQRKHTAWAFETRQYSTVLGRKRYNHGQSKNWGLGSGKTLHLSKANYDGVRGFHTSVKKAQGNPDRETCYKRKLRDGKEEVFVEPKVVEWFEFREKDGACGPNTALRALSKQLEHKEGGADAEKPQLLAVGAAATDFNQLLEKQFANRDFVLDFWYLERLHQERARRPPIPDSLLNPTRGASSPNSTSKSTTSSSGRGSTSRSASSSDFVVENPTTQGTKKIARSSATQAPSSNS</sequence>
<gene>
    <name evidence="1" type="ORF">O1611_g5461</name>
</gene>
<evidence type="ECO:0000313" key="1">
    <source>
        <dbReference type="EMBL" id="KAJ8128175.1"/>
    </source>
</evidence>
<dbReference type="Proteomes" id="UP001153332">
    <property type="component" value="Unassembled WGS sequence"/>
</dbReference>
<comment type="caution">
    <text evidence="1">The sequence shown here is derived from an EMBL/GenBank/DDBJ whole genome shotgun (WGS) entry which is preliminary data.</text>
</comment>
<organism evidence="1 2">
    <name type="scientific">Lasiodiplodia mahajangana</name>
    <dbReference type="NCBI Taxonomy" id="1108764"/>
    <lineage>
        <taxon>Eukaryota</taxon>
        <taxon>Fungi</taxon>
        <taxon>Dikarya</taxon>
        <taxon>Ascomycota</taxon>
        <taxon>Pezizomycotina</taxon>
        <taxon>Dothideomycetes</taxon>
        <taxon>Dothideomycetes incertae sedis</taxon>
        <taxon>Botryosphaeriales</taxon>
        <taxon>Botryosphaeriaceae</taxon>
        <taxon>Lasiodiplodia</taxon>
    </lineage>
</organism>
<proteinExistence type="predicted"/>
<dbReference type="EMBL" id="JAPUUL010001163">
    <property type="protein sequence ID" value="KAJ8128175.1"/>
    <property type="molecule type" value="Genomic_DNA"/>
</dbReference>
<reference evidence="1" key="1">
    <citation type="submission" date="2022-12" db="EMBL/GenBank/DDBJ databases">
        <title>Genome Sequence of Lasiodiplodia mahajangana.</title>
        <authorList>
            <person name="Buettner E."/>
        </authorList>
    </citation>
    <scope>NUCLEOTIDE SEQUENCE</scope>
    <source>
        <strain evidence="1">VT137</strain>
    </source>
</reference>